<dbReference type="InParanoid" id="B3SAS3"/>
<reference evidence="2 3" key="1">
    <citation type="journal article" date="2008" name="Nature">
        <title>The Trichoplax genome and the nature of placozoans.</title>
        <authorList>
            <person name="Srivastava M."/>
            <person name="Begovic E."/>
            <person name="Chapman J."/>
            <person name="Putnam N.H."/>
            <person name="Hellsten U."/>
            <person name="Kawashima T."/>
            <person name="Kuo A."/>
            <person name="Mitros T."/>
            <person name="Salamov A."/>
            <person name="Carpenter M.L."/>
            <person name="Signorovitch A.Y."/>
            <person name="Moreno M.A."/>
            <person name="Kamm K."/>
            <person name="Grimwood J."/>
            <person name="Schmutz J."/>
            <person name="Shapiro H."/>
            <person name="Grigoriev I.V."/>
            <person name="Buss L.W."/>
            <person name="Schierwater B."/>
            <person name="Dellaporta S.L."/>
            <person name="Rokhsar D.S."/>
        </authorList>
    </citation>
    <scope>NUCLEOTIDE SEQUENCE [LARGE SCALE GENOMIC DNA]</scope>
    <source>
        <strain evidence="2 3">Grell-BS-1999</strain>
    </source>
</reference>
<evidence type="ECO:0000256" key="1">
    <source>
        <dbReference type="SAM" id="MobiDB-lite"/>
    </source>
</evidence>
<dbReference type="GeneID" id="6758527"/>
<gene>
    <name evidence="2" type="ORF">TRIADDRAFT_61361</name>
</gene>
<proteinExistence type="predicted"/>
<protein>
    <submittedName>
        <fullName evidence="2">Uncharacterized protein</fullName>
    </submittedName>
</protein>
<feature type="region of interest" description="Disordered" evidence="1">
    <location>
        <begin position="138"/>
        <end position="158"/>
    </location>
</feature>
<dbReference type="Proteomes" id="UP000009022">
    <property type="component" value="Unassembled WGS sequence"/>
</dbReference>
<dbReference type="CTD" id="6758527"/>
<dbReference type="HOGENOM" id="CLU_1671582_0_0_1"/>
<organism evidence="2 3">
    <name type="scientific">Trichoplax adhaerens</name>
    <name type="common">Trichoplax reptans</name>
    <dbReference type="NCBI Taxonomy" id="10228"/>
    <lineage>
        <taxon>Eukaryota</taxon>
        <taxon>Metazoa</taxon>
        <taxon>Placozoa</taxon>
        <taxon>Uniplacotomia</taxon>
        <taxon>Trichoplacea</taxon>
        <taxon>Trichoplacidae</taxon>
        <taxon>Trichoplax</taxon>
    </lineage>
</organism>
<name>B3SAS3_TRIAD</name>
<evidence type="ECO:0000313" key="2">
    <source>
        <dbReference type="EMBL" id="EDV20153.1"/>
    </source>
</evidence>
<keyword evidence="3" id="KW-1185">Reference proteome</keyword>
<sequence>MTILLLFTYNYFYQHSPRLYIDLINFFTMFGRVQARFSESAGALAYFALIAGVATDSKGLKTFNLNTNNLEKVKIKVHEVIDYSRFIALSRPFIFRTQMASIAKLKLIESFEQVLSVIDRDNIMTAKSKSSLLNRSTMVSDATKTTPSDRKTGVYKAP</sequence>
<dbReference type="KEGG" id="tad:TRIADDRAFT_61361"/>
<accession>B3SAS3</accession>
<dbReference type="AlphaFoldDB" id="B3SAS3"/>
<dbReference type="EMBL" id="DS985262">
    <property type="protein sequence ID" value="EDV20153.1"/>
    <property type="molecule type" value="Genomic_DNA"/>
</dbReference>
<dbReference type="RefSeq" id="XP_002117314.1">
    <property type="nucleotide sequence ID" value="XM_002117278.1"/>
</dbReference>
<evidence type="ECO:0000313" key="3">
    <source>
        <dbReference type="Proteomes" id="UP000009022"/>
    </source>
</evidence>